<reference evidence="1 2" key="1">
    <citation type="submission" date="2016-01" db="EMBL/GenBank/DDBJ databases">
        <authorList>
            <person name="Oliw E.H."/>
        </authorList>
    </citation>
    <scope>NUCLEOTIDE SEQUENCE [LARGE SCALE GENOMIC DNA]</scope>
    <source>
        <strain evidence="1 2">DY10</strain>
    </source>
</reference>
<dbReference type="STRING" id="1178516.AWR27_04385"/>
<proteinExistence type="predicted"/>
<protein>
    <submittedName>
        <fullName evidence="1">Uncharacterized protein</fullName>
    </submittedName>
</protein>
<dbReference type="AlphaFoldDB" id="A0A1P9WTE1"/>
<dbReference type="KEGG" id="smon:AWR27_04385"/>
<organism evidence="1 2">
    <name type="scientific">Spirosoma montaniterrae</name>
    <dbReference type="NCBI Taxonomy" id="1178516"/>
    <lineage>
        <taxon>Bacteria</taxon>
        <taxon>Pseudomonadati</taxon>
        <taxon>Bacteroidota</taxon>
        <taxon>Cytophagia</taxon>
        <taxon>Cytophagales</taxon>
        <taxon>Cytophagaceae</taxon>
        <taxon>Spirosoma</taxon>
    </lineage>
</organism>
<keyword evidence="2" id="KW-1185">Reference proteome</keyword>
<evidence type="ECO:0000313" key="1">
    <source>
        <dbReference type="EMBL" id="AQG78639.1"/>
    </source>
</evidence>
<dbReference type="Proteomes" id="UP000187941">
    <property type="component" value="Chromosome"/>
</dbReference>
<dbReference type="OrthoDB" id="940846at2"/>
<sequence>MEPIDRIDRYLSNELTSDEATAFEQELARNPDLRHLFDSLLISQRAVQVGAIRADVRQVHAQFMTQLRAERAEQDANAVEAKVIPLNSSVGRSGALGWVVRIAASVLLAVLGFGGYQLATVSEEGIYGEKFVGYQLPTTRGTDDLPSRLESRYRAGDFAGVVQQARTLPTQRPPDYFLTGVAHLELRQYESALAAFGQLQQANRQRVTPYFSSETEYYQALAYLGAKQYEPAYALFSRIYEDANHPYHAFVSRTDLWKLKLIAWKK</sequence>
<dbReference type="SUPFAM" id="SSF48452">
    <property type="entry name" value="TPR-like"/>
    <property type="match status" value="1"/>
</dbReference>
<dbReference type="InterPro" id="IPR011990">
    <property type="entry name" value="TPR-like_helical_dom_sf"/>
</dbReference>
<accession>A0A1P9WTE1</accession>
<name>A0A1P9WTE1_9BACT</name>
<evidence type="ECO:0000313" key="2">
    <source>
        <dbReference type="Proteomes" id="UP000187941"/>
    </source>
</evidence>
<dbReference type="RefSeq" id="WP_077130079.1">
    <property type="nucleotide sequence ID" value="NZ_CP014263.1"/>
</dbReference>
<dbReference type="Gene3D" id="1.25.40.10">
    <property type="entry name" value="Tetratricopeptide repeat domain"/>
    <property type="match status" value="1"/>
</dbReference>
<dbReference type="EMBL" id="CP014263">
    <property type="protein sequence ID" value="AQG78639.1"/>
    <property type="molecule type" value="Genomic_DNA"/>
</dbReference>
<gene>
    <name evidence="1" type="ORF">AWR27_04385</name>
</gene>